<dbReference type="GO" id="GO:0005737">
    <property type="term" value="C:cytoplasm"/>
    <property type="evidence" value="ECO:0007669"/>
    <property type="project" value="TreeGrafter"/>
</dbReference>
<proteinExistence type="inferred from homology"/>
<dbReference type="GO" id="GO:0032993">
    <property type="term" value="C:protein-DNA complex"/>
    <property type="evidence" value="ECO:0007669"/>
    <property type="project" value="TreeGrafter"/>
</dbReference>
<name>A0AAW3ZIZ2_9GAMM</name>
<evidence type="ECO:0000256" key="4">
    <source>
        <dbReference type="ARBA" id="ARBA00022763"/>
    </source>
</evidence>
<sequence>MPVMKIERGFDIAMAARALRRNDPQLGRWMRKIGALPRDPRWTQSFDLVDALARAILYQQLSGKAAATIVGRVETAIGRAKLCAKGLAKVDDPTVRACGVSANKLLALRDLARHADQGLIPSARQLDRLTDQEIVDRLTAVRGIGRWTVEMLLMFRLGRADVFAMDDLGLRKGIQRLDELEQMPTAKQAAERAKRWAPHRTLASLYLWRVADFQG</sequence>
<dbReference type="Proteomes" id="UP000613768">
    <property type="component" value="Unassembled WGS sequence"/>
</dbReference>
<dbReference type="EC" id="3.2.2.21" evidence="3"/>
<protein>
    <recommendedName>
        <fullName evidence="3">DNA-3-methyladenine glycosylase II</fullName>
        <ecNumber evidence="3">3.2.2.21</ecNumber>
    </recommendedName>
</protein>
<dbReference type="EMBL" id="JACYTR010000004">
    <property type="protein sequence ID" value="MBD8524684.1"/>
    <property type="molecule type" value="Genomic_DNA"/>
</dbReference>
<evidence type="ECO:0000256" key="5">
    <source>
        <dbReference type="ARBA" id="ARBA00023204"/>
    </source>
</evidence>
<gene>
    <name evidence="7" type="ORF">IFO71_02925</name>
</gene>
<dbReference type="InterPro" id="IPR000035">
    <property type="entry name" value="Alkylbase_DNA_glycsylse_CS"/>
</dbReference>
<dbReference type="GO" id="GO:0006307">
    <property type="term" value="P:DNA alkylation repair"/>
    <property type="evidence" value="ECO:0007669"/>
    <property type="project" value="TreeGrafter"/>
</dbReference>
<dbReference type="CDD" id="cd00056">
    <property type="entry name" value="ENDO3c"/>
    <property type="match status" value="1"/>
</dbReference>
<dbReference type="AlphaFoldDB" id="A0AAW3ZIZ2"/>
<dbReference type="InterPro" id="IPR051912">
    <property type="entry name" value="Alkylbase_DNA_Glycosylase/TA"/>
</dbReference>
<reference evidence="7 8" key="1">
    <citation type="submission" date="2020-09" db="EMBL/GenBank/DDBJ databases">
        <title>Pseudoxanthomonas sp. CAU 1598 isolated from sand of Yaerae Beach.</title>
        <authorList>
            <person name="Kim W."/>
        </authorList>
    </citation>
    <scope>NUCLEOTIDE SEQUENCE [LARGE SCALE GENOMIC DNA]</scope>
    <source>
        <strain evidence="7 8">CAU 1598</strain>
    </source>
</reference>
<dbReference type="Gene3D" id="1.10.1670.40">
    <property type="match status" value="1"/>
</dbReference>
<evidence type="ECO:0000256" key="3">
    <source>
        <dbReference type="ARBA" id="ARBA00012000"/>
    </source>
</evidence>
<dbReference type="Gene3D" id="1.10.340.30">
    <property type="entry name" value="Hypothetical protein, domain 2"/>
    <property type="match status" value="1"/>
</dbReference>
<dbReference type="InterPro" id="IPR003265">
    <property type="entry name" value="HhH-GPD_domain"/>
</dbReference>
<dbReference type="GO" id="GO:0006285">
    <property type="term" value="P:base-excision repair, AP site formation"/>
    <property type="evidence" value="ECO:0007669"/>
    <property type="project" value="TreeGrafter"/>
</dbReference>
<comment type="similarity">
    <text evidence="2">Belongs to the alkylbase DNA glycosidase AlkA family.</text>
</comment>
<comment type="caution">
    <text evidence="7">The sequence shown here is derived from an EMBL/GenBank/DDBJ whole genome shotgun (WGS) entry which is preliminary data.</text>
</comment>
<organism evidence="7 8">
    <name type="scientific">Pseudomarimonas arenosa</name>
    <dbReference type="NCBI Taxonomy" id="2774145"/>
    <lineage>
        <taxon>Bacteria</taxon>
        <taxon>Pseudomonadati</taxon>
        <taxon>Pseudomonadota</taxon>
        <taxon>Gammaproteobacteria</taxon>
        <taxon>Lysobacterales</taxon>
        <taxon>Lysobacteraceae</taxon>
        <taxon>Pseudomarimonas</taxon>
    </lineage>
</organism>
<comment type="catalytic activity">
    <reaction evidence="1">
        <text>Hydrolysis of alkylated DNA, releasing 3-methyladenine, 3-methylguanine, 7-methylguanine and 7-methyladenine.</text>
        <dbReference type="EC" id="3.2.2.21"/>
    </reaction>
</comment>
<evidence type="ECO:0000256" key="1">
    <source>
        <dbReference type="ARBA" id="ARBA00000086"/>
    </source>
</evidence>
<dbReference type="RefSeq" id="WP_192028037.1">
    <property type="nucleotide sequence ID" value="NZ_JACYTR010000004.1"/>
</dbReference>
<keyword evidence="4" id="KW-0227">DNA damage</keyword>
<dbReference type="InterPro" id="IPR011257">
    <property type="entry name" value="DNA_glycosylase"/>
</dbReference>
<dbReference type="GO" id="GO:0032131">
    <property type="term" value="F:alkylated DNA binding"/>
    <property type="evidence" value="ECO:0007669"/>
    <property type="project" value="TreeGrafter"/>
</dbReference>
<evidence type="ECO:0000259" key="6">
    <source>
        <dbReference type="SMART" id="SM00478"/>
    </source>
</evidence>
<keyword evidence="8" id="KW-1185">Reference proteome</keyword>
<dbReference type="PANTHER" id="PTHR43003:SF5">
    <property type="entry name" value="DNA-3-METHYLADENINE GLYCOSYLASE"/>
    <property type="match status" value="1"/>
</dbReference>
<dbReference type="GO" id="GO:0008725">
    <property type="term" value="F:DNA-3-methyladenine glycosylase activity"/>
    <property type="evidence" value="ECO:0007669"/>
    <property type="project" value="TreeGrafter"/>
</dbReference>
<dbReference type="GO" id="GO:0043916">
    <property type="term" value="F:DNA-7-methylguanine glycosylase activity"/>
    <property type="evidence" value="ECO:0007669"/>
    <property type="project" value="TreeGrafter"/>
</dbReference>
<dbReference type="PANTHER" id="PTHR43003">
    <property type="entry name" value="DNA-3-METHYLADENINE GLYCOSYLASE"/>
    <property type="match status" value="1"/>
</dbReference>
<dbReference type="SUPFAM" id="SSF48150">
    <property type="entry name" value="DNA-glycosylase"/>
    <property type="match status" value="1"/>
</dbReference>
<dbReference type="SMART" id="SM00478">
    <property type="entry name" value="ENDO3c"/>
    <property type="match status" value="1"/>
</dbReference>
<keyword evidence="5" id="KW-0234">DNA repair</keyword>
<evidence type="ECO:0000313" key="7">
    <source>
        <dbReference type="EMBL" id="MBD8524684.1"/>
    </source>
</evidence>
<dbReference type="Pfam" id="PF00730">
    <property type="entry name" value="HhH-GPD"/>
    <property type="match status" value="1"/>
</dbReference>
<evidence type="ECO:0000313" key="8">
    <source>
        <dbReference type="Proteomes" id="UP000613768"/>
    </source>
</evidence>
<evidence type="ECO:0000256" key="2">
    <source>
        <dbReference type="ARBA" id="ARBA00010817"/>
    </source>
</evidence>
<accession>A0AAW3ZIZ2</accession>
<dbReference type="PROSITE" id="PS00516">
    <property type="entry name" value="ALKYLBASE_DNA_GLYCOS"/>
    <property type="match status" value="1"/>
</dbReference>
<feature type="domain" description="HhH-GPD" evidence="6">
    <location>
        <begin position="57"/>
        <end position="212"/>
    </location>
</feature>